<feature type="non-terminal residue" evidence="1">
    <location>
        <position position="214"/>
    </location>
</feature>
<evidence type="ECO:0000313" key="2">
    <source>
        <dbReference type="Proteomes" id="UP000789525"/>
    </source>
</evidence>
<gene>
    <name evidence="1" type="ORF">ACOLOM_LOCUS3922</name>
</gene>
<organism evidence="1 2">
    <name type="scientific">Acaulospora colombiana</name>
    <dbReference type="NCBI Taxonomy" id="27376"/>
    <lineage>
        <taxon>Eukaryota</taxon>
        <taxon>Fungi</taxon>
        <taxon>Fungi incertae sedis</taxon>
        <taxon>Mucoromycota</taxon>
        <taxon>Glomeromycotina</taxon>
        <taxon>Glomeromycetes</taxon>
        <taxon>Diversisporales</taxon>
        <taxon>Acaulosporaceae</taxon>
        <taxon>Acaulospora</taxon>
    </lineage>
</organism>
<sequence length="214" mass="24577">MQDQKQQESEFQAGIPPRLVSVFYSVFDDDKGPIVLHEVPEGSIIQTESSTPIIDFNSISDYIIPKVELCGHLITICTDSHKVMGFPVVLTGDKYFRFTFFFNLCFVFDRNADTSSYEPVVRKVARILRSLENESGFLYKNKSDSFMQNIIEQLLEDLNNYCECQILIDQSNAINLKLYPTYRNPPPVYDHQVPICTVNLAALMDANWDITLRK</sequence>
<name>A0ACA9LHT6_9GLOM</name>
<dbReference type="Proteomes" id="UP000789525">
    <property type="component" value="Unassembled WGS sequence"/>
</dbReference>
<accession>A0ACA9LHT6</accession>
<comment type="caution">
    <text evidence="1">The sequence shown here is derived from an EMBL/GenBank/DDBJ whole genome shotgun (WGS) entry which is preliminary data.</text>
</comment>
<evidence type="ECO:0000313" key="1">
    <source>
        <dbReference type="EMBL" id="CAG8527308.1"/>
    </source>
</evidence>
<reference evidence="1" key="1">
    <citation type="submission" date="2021-06" db="EMBL/GenBank/DDBJ databases">
        <authorList>
            <person name="Kallberg Y."/>
            <person name="Tangrot J."/>
            <person name="Rosling A."/>
        </authorList>
    </citation>
    <scope>NUCLEOTIDE SEQUENCE</scope>
    <source>
        <strain evidence="1">CL356</strain>
    </source>
</reference>
<dbReference type="EMBL" id="CAJVPT010006091">
    <property type="protein sequence ID" value="CAG8527308.1"/>
    <property type="molecule type" value="Genomic_DNA"/>
</dbReference>
<keyword evidence="2" id="KW-1185">Reference proteome</keyword>
<protein>
    <submittedName>
        <fullName evidence="1">7052_t:CDS:1</fullName>
    </submittedName>
</protein>
<proteinExistence type="predicted"/>